<comment type="caution">
    <text evidence="3">The sequence shown here is derived from an EMBL/GenBank/DDBJ whole genome shotgun (WGS) entry which is preliminary data.</text>
</comment>
<comment type="similarity">
    <text evidence="1">Belongs to the universal stress protein A family.</text>
</comment>
<dbReference type="PANTHER" id="PTHR46268">
    <property type="entry name" value="STRESS RESPONSE PROTEIN NHAX"/>
    <property type="match status" value="1"/>
</dbReference>
<sequence>MFRTILLATDGSENARRATEAAVDLVGELAHPATVVVVHVATAPPAQSRLVRANFDVHTLLEEDARQAVSGTLDRLEAAGLSYTLKVALGEPVAEILAAAKKENADLIVIGSRGLGAIRGAVMGSVSQKIAQTADCPVMIVR</sequence>
<name>A0ABT8M900_9EURY</name>
<evidence type="ECO:0000259" key="2">
    <source>
        <dbReference type="Pfam" id="PF00582"/>
    </source>
</evidence>
<dbReference type="PANTHER" id="PTHR46268:SF6">
    <property type="entry name" value="UNIVERSAL STRESS PROTEIN UP12"/>
    <property type="match status" value="1"/>
</dbReference>
<dbReference type="PRINTS" id="PR01438">
    <property type="entry name" value="UNVRSLSTRESS"/>
</dbReference>
<dbReference type="Proteomes" id="UP001168338">
    <property type="component" value="Unassembled WGS sequence"/>
</dbReference>
<evidence type="ECO:0000256" key="1">
    <source>
        <dbReference type="ARBA" id="ARBA00008791"/>
    </source>
</evidence>
<dbReference type="InterPro" id="IPR014729">
    <property type="entry name" value="Rossmann-like_a/b/a_fold"/>
</dbReference>
<protein>
    <submittedName>
        <fullName evidence="3">Universal stress protein</fullName>
    </submittedName>
</protein>
<dbReference type="Pfam" id="PF00582">
    <property type="entry name" value="Usp"/>
    <property type="match status" value="1"/>
</dbReference>
<dbReference type="Gene3D" id="3.40.50.620">
    <property type="entry name" value="HUPs"/>
    <property type="match status" value="1"/>
</dbReference>
<feature type="domain" description="UspA" evidence="2">
    <location>
        <begin position="1"/>
        <end position="142"/>
    </location>
</feature>
<dbReference type="SUPFAM" id="SSF52402">
    <property type="entry name" value="Adenine nucleotide alpha hydrolases-like"/>
    <property type="match status" value="1"/>
</dbReference>
<dbReference type="EMBL" id="VCYH01000003">
    <property type="protein sequence ID" value="MDN7024391.1"/>
    <property type="molecule type" value="Genomic_DNA"/>
</dbReference>
<organism evidence="3 4">
    <name type="scientific">Methanoculleus frigidifontis</name>
    <dbReference type="NCBI Taxonomy" id="2584085"/>
    <lineage>
        <taxon>Archaea</taxon>
        <taxon>Methanobacteriati</taxon>
        <taxon>Methanobacteriota</taxon>
        <taxon>Stenosarchaea group</taxon>
        <taxon>Methanomicrobia</taxon>
        <taxon>Methanomicrobiales</taxon>
        <taxon>Methanomicrobiaceae</taxon>
        <taxon>Methanoculleus</taxon>
    </lineage>
</organism>
<dbReference type="InterPro" id="IPR006016">
    <property type="entry name" value="UspA"/>
</dbReference>
<gene>
    <name evidence="3" type="ORF">FGU65_05710</name>
</gene>
<proteinExistence type="inferred from homology"/>
<dbReference type="InterPro" id="IPR006015">
    <property type="entry name" value="Universal_stress_UspA"/>
</dbReference>
<accession>A0ABT8M900</accession>
<reference evidence="3" key="1">
    <citation type="submission" date="2019-05" db="EMBL/GenBank/DDBJ databases">
        <title>Methanoculleus sp. FWC-SCC1, a methanogenic archaeon isolated from deep marine cold seep.</title>
        <authorList>
            <person name="Chen Y.-W."/>
            <person name="Chen S.-C."/>
            <person name="Teng N.-H."/>
            <person name="Lai M.-C."/>
        </authorList>
    </citation>
    <scope>NUCLEOTIDE SEQUENCE</scope>
    <source>
        <strain evidence="3">FWC-SCC1</strain>
    </source>
</reference>
<dbReference type="RefSeq" id="WP_301663491.1">
    <property type="nucleotide sequence ID" value="NZ_VCYH01000003.1"/>
</dbReference>
<evidence type="ECO:0000313" key="4">
    <source>
        <dbReference type="Proteomes" id="UP001168338"/>
    </source>
</evidence>
<dbReference type="CDD" id="cd23659">
    <property type="entry name" value="USP_At3g01520-like"/>
    <property type="match status" value="1"/>
</dbReference>
<keyword evidence="4" id="KW-1185">Reference proteome</keyword>
<evidence type="ECO:0000313" key="3">
    <source>
        <dbReference type="EMBL" id="MDN7024391.1"/>
    </source>
</evidence>